<dbReference type="Gene3D" id="2.160.10.10">
    <property type="entry name" value="Hexapeptide repeat proteins"/>
    <property type="match status" value="1"/>
</dbReference>
<name>A0AAE9I612_9BURK</name>
<gene>
    <name evidence="1" type="ORF">M5D45_19475</name>
</gene>
<evidence type="ECO:0000313" key="1">
    <source>
        <dbReference type="EMBL" id="URF07388.1"/>
    </source>
</evidence>
<dbReference type="KEGG" id="ccam:M5D45_19475"/>
<dbReference type="EMBL" id="CP097331">
    <property type="protein sequence ID" value="URF07388.1"/>
    <property type="molecule type" value="Genomic_DNA"/>
</dbReference>
<dbReference type="AlphaFoldDB" id="A0AAE9I612"/>
<dbReference type="SUPFAM" id="SSF51161">
    <property type="entry name" value="Trimeric LpxA-like enzymes"/>
    <property type="match status" value="1"/>
</dbReference>
<reference evidence="1" key="1">
    <citation type="journal article" date="2022" name="Microbiol. Resour. Announc.">
        <title>Genome Sequence of Cupriavidus campinensis Strain G5, a Member of a Bacterial Consortium Capable of Polyethylene Degradation.</title>
        <authorList>
            <person name="Schneider B."/>
            <person name="Pfeiffer F."/>
            <person name="Dyall-Smith M."/>
            <person name="Kunte H.J."/>
        </authorList>
    </citation>
    <scope>NUCLEOTIDE SEQUENCE</scope>
    <source>
        <strain evidence="1">G5</strain>
    </source>
</reference>
<evidence type="ECO:0000313" key="2">
    <source>
        <dbReference type="Proteomes" id="UP001056132"/>
    </source>
</evidence>
<sequence length="217" mass="24065">MELIGHTRESLAAYTCAQVANLVPDGRHAALLPVVSRHMDEALARVGRCIDAVRMWRPGQFNYLHSSQYCQYLYYLSNTIWRNERNGEACTKLFLLNKALNAIDLFYEIEMPEVFFIGHSVGIVLAKATYGNYLVLYQNSTVGKNHGVAPVIGDGVVMYPNTAIIGRSHVRNGSVISQGVSVLNRETPGDCLVYAGEAGDLICKPAYERAAAEYFRV</sequence>
<accession>A0AAE9I612</accession>
<dbReference type="RefSeq" id="WP_187645218.1">
    <property type="nucleotide sequence ID" value="NZ_CAJPVH010000087.1"/>
</dbReference>
<dbReference type="InterPro" id="IPR011004">
    <property type="entry name" value="Trimer_LpxA-like_sf"/>
</dbReference>
<organism evidence="1 2">
    <name type="scientific">Cupriavidus campinensis</name>
    <dbReference type="NCBI Taxonomy" id="151783"/>
    <lineage>
        <taxon>Bacteria</taxon>
        <taxon>Pseudomonadati</taxon>
        <taxon>Pseudomonadota</taxon>
        <taxon>Betaproteobacteria</taxon>
        <taxon>Burkholderiales</taxon>
        <taxon>Burkholderiaceae</taxon>
        <taxon>Cupriavidus</taxon>
    </lineage>
</organism>
<evidence type="ECO:0008006" key="3">
    <source>
        <dbReference type="Google" id="ProtNLM"/>
    </source>
</evidence>
<protein>
    <recommendedName>
        <fullName evidence="3">Serine acetyltransferase</fullName>
    </recommendedName>
</protein>
<dbReference type="Proteomes" id="UP001056132">
    <property type="component" value="Chromosome 2"/>
</dbReference>
<proteinExistence type="predicted"/>
<reference evidence="1" key="2">
    <citation type="submission" date="2022-05" db="EMBL/GenBank/DDBJ databases">
        <authorList>
            <person name="Kunte H.-J."/>
        </authorList>
    </citation>
    <scope>NUCLEOTIDE SEQUENCE</scope>
    <source>
        <strain evidence="1">G5</strain>
    </source>
</reference>